<dbReference type="CDD" id="cd00161">
    <property type="entry name" value="beta-trefoil_Ricin-like"/>
    <property type="match status" value="1"/>
</dbReference>
<dbReference type="EMBL" id="LSRX01000710">
    <property type="protein sequence ID" value="OLP90448.1"/>
    <property type="molecule type" value="Genomic_DNA"/>
</dbReference>
<dbReference type="PROSITE" id="PS50231">
    <property type="entry name" value="RICIN_B_LECTIN"/>
    <property type="match status" value="1"/>
</dbReference>
<organism evidence="3 4">
    <name type="scientific">Symbiodinium microadriaticum</name>
    <name type="common">Dinoflagellate</name>
    <name type="synonym">Zooxanthella microadriatica</name>
    <dbReference type="NCBI Taxonomy" id="2951"/>
    <lineage>
        <taxon>Eukaryota</taxon>
        <taxon>Sar</taxon>
        <taxon>Alveolata</taxon>
        <taxon>Dinophyceae</taxon>
        <taxon>Suessiales</taxon>
        <taxon>Symbiodiniaceae</taxon>
        <taxon>Symbiodinium</taxon>
    </lineage>
</organism>
<feature type="domain" description="Ricin B lectin" evidence="2">
    <location>
        <begin position="6"/>
        <end position="111"/>
    </location>
</feature>
<dbReference type="AlphaFoldDB" id="A0A1Q9D5J7"/>
<dbReference type="OrthoDB" id="2564904at2759"/>
<reference evidence="3 4" key="1">
    <citation type="submission" date="2016-02" db="EMBL/GenBank/DDBJ databases">
        <title>Genome analysis of coral dinoflagellate symbionts highlights evolutionary adaptations to a symbiotic lifestyle.</title>
        <authorList>
            <person name="Aranda M."/>
            <person name="Li Y."/>
            <person name="Liew Y.J."/>
            <person name="Baumgarten S."/>
            <person name="Simakov O."/>
            <person name="Wilson M."/>
            <person name="Piel J."/>
            <person name="Ashoor H."/>
            <person name="Bougouffa S."/>
            <person name="Bajic V.B."/>
            <person name="Ryu T."/>
            <person name="Ravasi T."/>
            <person name="Bayer T."/>
            <person name="Micklem G."/>
            <person name="Kim H."/>
            <person name="Bhak J."/>
            <person name="Lajeunesse T.C."/>
            <person name="Voolstra C.R."/>
        </authorList>
    </citation>
    <scope>NUCLEOTIDE SEQUENCE [LARGE SCALE GENOMIC DNA]</scope>
    <source>
        <strain evidence="3 4">CCMP2467</strain>
    </source>
</reference>
<name>A0A1Q9D5J7_SYMMI</name>
<proteinExistence type="predicted"/>
<dbReference type="Pfam" id="PF00652">
    <property type="entry name" value="Ricin_B_lectin"/>
    <property type="match status" value="1"/>
</dbReference>
<gene>
    <name evidence="3" type="ORF">AK812_SmicGene27976</name>
</gene>
<evidence type="ECO:0000256" key="1">
    <source>
        <dbReference type="SAM" id="Phobius"/>
    </source>
</evidence>
<dbReference type="InterPro" id="IPR000772">
    <property type="entry name" value="Ricin_B_lectin"/>
</dbReference>
<evidence type="ECO:0000259" key="2">
    <source>
        <dbReference type="Pfam" id="PF00652"/>
    </source>
</evidence>
<keyword evidence="1" id="KW-0472">Membrane</keyword>
<dbReference type="Proteomes" id="UP000186817">
    <property type="component" value="Unassembled WGS sequence"/>
</dbReference>
<feature type="transmembrane region" description="Helical" evidence="1">
    <location>
        <begin position="113"/>
        <end position="136"/>
    </location>
</feature>
<keyword evidence="1" id="KW-1133">Transmembrane helix</keyword>
<dbReference type="InterPro" id="IPR035992">
    <property type="entry name" value="Ricin_B-like_lectins"/>
</dbReference>
<protein>
    <recommendedName>
        <fullName evidence="2">Ricin B lectin domain-containing protein</fullName>
    </recommendedName>
</protein>
<evidence type="ECO:0000313" key="4">
    <source>
        <dbReference type="Proteomes" id="UP000186817"/>
    </source>
</evidence>
<dbReference type="SUPFAM" id="SSF50370">
    <property type="entry name" value="Ricin B-like lectins"/>
    <property type="match status" value="1"/>
</dbReference>
<evidence type="ECO:0000313" key="3">
    <source>
        <dbReference type="EMBL" id="OLP90448.1"/>
    </source>
</evidence>
<dbReference type="Gene3D" id="2.80.10.50">
    <property type="match status" value="1"/>
</dbReference>
<comment type="caution">
    <text evidence="3">The sequence shown here is derived from an EMBL/GenBank/DDBJ whole genome shotgun (WGS) entry which is preliminary data.</text>
</comment>
<feature type="transmembrane region" description="Helical" evidence="1">
    <location>
        <begin position="188"/>
        <end position="212"/>
    </location>
</feature>
<keyword evidence="4" id="KW-1185">Reference proteome</keyword>
<sequence>MDQSFSGSIRWAGDNSKCLDVQGGSPLVGAHVGLWACRADHPNQQFAWTEGDGRIRWLTYPSLCLTAAAPGLPIQLDLCDSPTAPFDAAAHGTKAICTSEGVCMTVQDTEAALMLMMLGLGSCFLMMTPLSAFWRVTAAADAHDARLGRRLGWEQPGLMLMMLVFLAMVLMDINFCPHLGREQLQLMLMMLGVLVIVMLLMMPLMMLMMFVFHGALGVNGCG</sequence>
<feature type="transmembrane region" description="Helical" evidence="1">
    <location>
        <begin position="156"/>
        <end position="176"/>
    </location>
</feature>
<accession>A0A1Q9D5J7</accession>
<keyword evidence="1" id="KW-0812">Transmembrane</keyword>